<dbReference type="InterPro" id="IPR036286">
    <property type="entry name" value="LexA/Signal_pep-like_sf"/>
</dbReference>
<dbReference type="PROSITE" id="PS50943">
    <property type="entry name" value="HTH_CROC1"/>
    <property type="match status" value="1"/>
</dbReference>
<dbReference type="Proteomes" id="UP000254572">
    <property type="component" value="Unassembled WGS sequence"/>
</dbReference>
<dbReference type="Pfam" id="PF00717">
    <property type="entry name" value="Peptidase_S24"/>
    <property type="match status" value="1"/>
</dbReference>
<proteinExistence type="predicted"/>
<dbReference type="Gene3D" id="1.10.260.40">
    <property type="entry name" value="lambda repressor-like DNA-binding domains"/>
    <property type="match status" value="1"/>
</dbReference>
<keyword evidence="3" id="KW-1185">Reference proteome</keyword>
<dbReference type="OrthoDB" id="9791537at2"/>
<feature type="domain" description="HTH cro/C1-type" evidence="1">
    <location>
        <begin position="28"/>
        <end position="68"/>
    </location>
</feature>
<dbReference type="SUPFAM" id="SSF47413">
    <property type="entry name" value="lambda repressor-like DNA-binding domains"/>
    <property type="match status" value="1"/>
</dbReference>
<dbReference type="CDD" id="cd06529">
    <property type="entry name" value="S24_LexA-like"/>
    <property type="match status" value="1"/>
</dbReference>
<dbReference type="GO" id="GO:0003677">
    <property type="term" value="F:DNA binding"/>
    <property type="evidence" value="ECO:0007669"/>
    <property type="project" value="InterPro"/>
</dbReference>
<evidence type="ECO:0000259" key="1">
    <source>
        <dbReference type="PROSITE" id="PS50943"/>
    </source>
</evidence>
<sequence>MESKFSTHLKKAYARRGEDTGRGFPLFLSQRFGVTTQAAREWLKDKNYPRIEILIAMAADLGITVDQLLTGEGGQVRVGLLPLLASLSDAAKMDTKQTPDAQGIAVEAWIPSLRPQESKVRMKTPRVAVKQTGDTMIATGISFPEGMLLVFDITRRHPDSGDFVAATLGDGSATFRRFIQEGGMEYLMPINRAYENYRGEFKVFGTLDYAVLDF</sequence>
<dbReference type="InterPro" id="IPR010982">
    <property type="entry name" value="Lambda_DNA-bd_dom_sf"/>
</dbReference>
<dbReference type="Gene3D" id="2.10.109.10">
    <property type="entry name" value="Umud Fragment, subunit A"/>
    <property type="match status" value="1"/>
</dbReference>
<dbReference type="RefSeq" id="WP_006984781.1">
    <property type="nucleotide sequence ID" value="NZ_CABMOK010000039.1"/>
</dbReference>
<reference evidence="2 3" key="1">
    <citation type="submission" date="2018-06" db="EMBL/GenBank/DDBJ databases">
        <authorList>
            <consortium name="Pathogen Informatics"/>
            <person name="Doyle S."/>
        </authorList>
    </citation>
    <scope>NUCLEOTIDE SEQUENCE [LARGE SCALE GENOMIC DNA]</scope>
    <source>
        <strain evidence="2 3">NCTC13294</strain>
    </source>
</reference>
<dbReference type="GO" id="GO:0004252">
    <property type="term" value="F:serine-type endopeptidase activity"/>
    <property type="evidence" value="ECO:0007669"/>
    <property type="project" value="UniProtKB-EC"/>
</dbReference>
<dbReference type="InterPro" id="IPR001387">
    <property type="entry name" value="Cro/C1-type_HTH"/>
</dbReference>
<name>A0A381ECX1_9GAMM</name>
<organism evidence="2 3">
    <name type="scientific">Cardiobacterium valvarum</name>
    <dbReference type="NCBI Taxonomy" id="194702"/>
    <lineage>
        <taxon>Bacteria</taxon>
        <taxon>Pseudomonadati</taxon>
        <taxon>Pseudomonadota</taxon>
        <taxon>Gammaproteobacteria</taxon>
        <taxon>Cardiobacteriales</taxon>
        <taxon>Cardiobacteriaceae</taxon>
        <taxon>Cardiobacterium</taxon>
    </lineage>
</organism>
<keyword evidence="2" id="KW-0378">Hydrolase</keyword>
<dbReference type="EC" id="3.4.21.88" evidence="2"/>
<dbReference type="InterPro" id="IPR039418">
    <property type="entry name" value="LexA-like"/>
</dbReference>
<dbReference type="AlphaFoldDB" id="A0A381ECX1"/>
<evidence type="ECO:0000313" key="3">
    <source>
        <dbReference type="Proteomes" id="UP000254572"/>
    </source>
</evidence>
<dbReference type="EMBL" id="UFUW01000001">
    <property type="protein sequence ID" value="SUX24845.1"/>
    <property type="molecule type" value="Genomic_DNA"/>
</dbReference>
<evidence type="ECO:0000313" key="2">
    <source>
        <dbReference type="EMBL" id="SUX24845.1"/>
    </source>
</evidence>
<dbReference type="SUPFAM" id="SSF51306">
    <property type="entry name" value="LexA/Signal peptidase"/>
    <property type="match status" value="1"/>
</dbReference>
<protein>
    <submittedName>
        <fullName evidence="2">LexA repressor</fullName>
        <ecNumber evidence="2">3.4.21.88</ecNumber>
    </submittedName>
</protein>
<dbReference type="CDD" id="cd00093">
    <property type="entry name" value="HTH_XRE"/>
    <property type="match status" value="1"/>
</dbReference>
<gene>
    <name evidence="2" type="primary">lexA</name>
    <name evidence="2" type="ORF">NCTC13294_02109</name>
</gene>
<accession>A0A381ECX1</accession>
<dbReference type="InterPro" id="IPR015927">
    <property type="entry name" value="Peptidase_S24_S26A/B/C"/>
</dbReference>